<name>A0A199W4K4_ANACO</name>
<dbReference type="Gene3D" id="3.40.50.1820">
    <property type="entry name" value="alpha/beta hydrolase"/>
    <property type="match status" value="1"/>
</dbReference>
<dbReference type="InterPro" id="IPR050471">
    <property type="entry name" value="AB_hydrolase"/>
</dbReference>
<protein>
    <submittedName>
        <fullName evidence="2">Putative aminoacrylate hydrolase RutD</fullName>
    </submittedName>
</protein>
<dbReference type="EMBL" id="LSRQ01000244">
    <property type="protein sequence ID" value="OAY84244.1"/>
    <property type="molecule type" value="Genomic_DNA"/>
</dbReference>
<dbReference type="Pfam" id="PF00561">
    <property type="entry name" value="Abhydrolase_1"/>
    <property type="match status" value="2"/>
</dbReference>
<dbReference type="SUPFAM" id="SSF53474">
    <property type="entry name" value="alpha/beta-Hydrolases"/>
    <property type="match status" value="1"/>
</dbReference>
<dbReference type="PANTHER" id="PTHR43433:SF5">
    <property type="entry name" value="AB HYDROLASE-1 DOMAIN-CONTAINING PROTEIN"/>
    <property type="match status" value="1"/>
</dbReference>
<dbReference type="InterPro" id="IPR000073">
    <property type="entry name" value="AB_hydrolase_1"/>
</dbReference>
<proteinExistence type="predicted"/>
<sequence length="416" mass="46450">MPYCVVSKHPEEEKKGSHGNGIRIFYQRYGHGSTKVLLIIGFAGTHDMWSPQIKGLAGTAESQDEEAPATAAAEAAEDGEGIEVCCFDNRGMGRSSVPAERSQYTTIIMAKDAVALLDHLGWRKAHIFGHSMEYYQKRITYMFVHNIGSMIASKLAAIAPERVLSLALLNTTGGGFECFPKIDRKTMSLAFRFLRAKTPEQRAVIDLEVHYTKEYLDEHIGSSTRRKILYQEYVKGLTSNGMQSSHGFEGQINACWTHKLTSTELDRIRSGGFLVSVIHGRDDIIARLYHARRLAEKLYPAARMVELHGGHLVSHERPDEVNLSLVELIKASKSKLEPENWSNIPKNAPGCMVPGLLGSLTKRSDDEVSYVVLTYSVLRKLQFTLLYFFGAILLCFEHAKKVLRILKPVRVAPAIS</sequence>
<keyword evidence="2" id="KW-0378">Hydrolase</keyword>
<feature type="domain" description="AB hydrolase-1" evidence="1">
    <location>
        <begin position="36"/>
        <end position="132"/>
    </location>
</feature>
<comment type="caution">
    <text evidence="2">The sequence shown here is derived from an EMBL/GenBank/DDBJ whole genome shotgun (WGS) entry which is preliminary data.</text>
</comment>
<reference evidence="2 3" key="1">
    <citation type="journal article" date="2016" name="DNA Res.">
        <title>The draft genome of MD-2 pineapple using hybrid error correction of long reads.</title>
        <authorList>
            <person name="Redwan R.M."/>
            <person name="Saidin A."/>
            <person name="Kumar S.V."/>
        </authorList>
    </citation>
    <scope>NUCLEOTIDE SEQUENCE [LARGE SCALE GENOMIC DNA]</scope>
    <source>
        <strain evidence="3">cv. MD2</strain>
        <tissue evidence="2">Leaf</tissue>
    </source>
</reference>
<evidence type="ECO:0000259" key="1">
    <source>
        <dbReference type="Pfam" id="PF00561"/>
    </source>
</evidence>
<accession>A0A199W4K4</accession>
<evidence type="ECO:0000313" key="3">
    <source>
        <dbReference type="Proteomes" id="UP000092600"/>
    </source>
</evidence>
<dbReference type="STRING" id="4615.A0A199W4K4"/>
<evidence type="ECO:0000313" key="2">
    <source>
        <dbReference type="EMBL" id="OAY84244.1"/>
    </source>
</evidence>
<gene>
    <name evidence="2" type="ORF">ACMD2_05464</name>
</gene>
<feature type="domain" description="AB hydrolase-1" evidence="1">
    <location>
        <begin position="138"/>
        <end position="318"/>
    </location>
</feature>
<dbReference type="Proteomes" id="UP000092600">
    <property type="component" value="Unassembled WGS sequence"/>
</dbReference>
<dbReference type="GO" id="GO:0016787">
    <property type="term" value="F:hydrolase activity"/>
    <property type="evidence" value="ECO:0007669"/>
    <property type="project" value="UniProtKB-KW"/>
</dbReference>
<organism evidence="2 3">
    <name type="scientific">Ananas comosus</name>
    <name type="common">Pineapple</name>
    <name type="synonym">Ananas ananas</name>
    <dbReference type="NCBI Taxonomy" id="4615"/>
    <lineage>
        <taxon>Eukaryota</taxon>
        <taxon>Viridiplantae</taxon>
        <taxon>Streptophyta</taxon>
        <taxon>Embryophyta</taxon>
        <taxon>Tracheophyta</taxon>
        <taxon>Spermatophyta</taxon>
        <taxon>Magnoliopsida</taxon>
        <taxon>Liliopsida</taxon>
        <taxon>Poales</taxon>
        <taxon>Bromeliaceae</taxon>
        <taxon>Bromelioideae</taxon>
        <taxon>Ananas</taxon>
    </lineage>
</organism>
<dbReference type="PANTHER" id="PTHR43433">
    <property type="entry name" value="HYDROLASE, ALPHA/BETA FOLD FAMILY PROTEIN"/>
    <property type="match status" value="1"/>
</dbReference>
<dbReference type="AlphaFoldDB" id="A0A199W4K4"/>
<dbReference type="InterPro" id="IPR029058">
    <property type="entry name" value="AB_hydrolase_fold"/>
</dbReference>